<dbReference type="SUPFAM" id="SSF52218">
    <property type="entry name" value="Flavoproteins"/>
    <property type="match status" value="1"/>
</dbReference>
<gene>
    <name evidence="2" type="ORF">IAB51_01510</name>
</gene>
<evidence type="ECO:0000259" key="1">
    <source>
        <dbReference type="Pfam" id="PF12724"/>
    </source>
</evidence>
<dbReference type="PANTHER" id="PTHR38030">
    <property type="entry name" value="PROTOPORPHYRINOGEN IX DEHYDROGENASE [MENAQUINONE]"/>
    <property type="match status" value="1"/>
</dbReference>
<reference evidence="2" key="1">
    <citation type="submission" date="2020-10" db="EMBL/GenBank/DDBJ databases">
        <authorList>
            <person name="Gilroy R."/>
        </authorList>
    </citation>
    <scope>NUCLEOTIDE SEQUENCE</scope>
    <source>
        <strain evidence="2">CHK199-13235</strain>
    </source>
</reference>
<proteinExistence type="predicted"/>
<accession>A0A9D1FKX5</accession>
<dbReference type="GO" id="GO:0070819">
    <property type="term" value="F:menaquinone-dependent protoporphyrinogen oxidase activity"/>
    <property type="evidence" value="ECO:0007669"/>
    <property type="project" value="TreeGrafter"/>
</dbReference>
<dbReference type="InterPro" id="IPR052200">
    <property type="entry name" value="Protoporphyrinogen_IX_DH"/>
</dbReference>
<evidence type="ECO:0000313" key="3">
    <source>
        <dbReference type="Proteomes" id="UP000824002"/>
    </source>
</evidence>
<reference evidence="2" key="2">
    <citation type="journal article" date="2021" name="PeerJ">
        <title>Extensive microbial diversity within the chicken gut microbiome revealed by metagenomics and culture.</title>
        <authorList>
            <person name="Gilroy R."/>
            <person name="Ravi A."/>
            <person name="Getino M."/>
            <person name="Pursley I."/>
            <person name="Horton D.L."/>
            <person name="Alikhan N.F."/>
            <person name="Baker D."/>
            <person name="Gharbi K."/>
            <person name="Hall N."/>
            <person name="Watson M."/>
            <person name="Adriaenssens E.M."/>
            <person name="Foster-Nyarko E."/>
            <person name="Jarju S."/>
            <person name="Secka A."/>
            <person name="Antonio M."/>
            <person name="Oren A."/>
            <person name="Chaudhuri R.R."/>
            <person name="La Ragione R."/>
            <person name="Hildebrand F."/>
            <person name="Pallen M.J."/>
        </authorList>
    </citation>
    <scope>NUCLEOTIDE SEQUENCE</scope>
    <source>
        <strain evidence="2">CHK199-13235</strain>
    </source>
</reference>
<dbReference type="EMBL" id="DVJP01000015">
    <property type="protein sequence ID" value="HIS75464.1"/>
    <property type="molecule type" value="Genomic_DNA"/>
</dbReference>
<evidence type="ECO:0000313" key="2">
    <source>
        <dbReference type="EMBL" id="HIS75464.1"/>
    </source>
</evidence>
<dbReference type="GO" id="GO:0006783">
    <property type="term" value="P:heme biosynthetic process"/>
    <property type="evidence" value="ECO:0007669"/>
    <property type="project" value="TreeGrafter"/>
</dbReference>
<dbReference type="Pfam" id="PF12724">
    <property type="entry name" value="Flavodoxin_5"/>
    <property type="match status" value="1"/>
</dbReference>
<dbReference type="Proteomes" id="UP000824002">
    <property type="component" value="Unassembled WGS sequence"/>
</dbReference>
<dbReference type="Gene3D" id="3.40.50.360">
    <property type="match status" value="1"/>
</dbReference>
<sequence>MKYLVICDSQYGFTEQYARWIAEELGCPCVARKDVKPEQLQKYDGLIYGGGLYAGGVSGLKWFAKQLPGLSGKKTAVFTCGVADPADPKNVSHIRAGVAKVLTPEQMGKTALFHLRGGIDYNRLGFVHKSMMAMLKKSLESKKEQDLTDEDRQILATYGKIVDFTDRASVRPLIEWAEKGEN</sequence>
<dbReference type="InterPro" id="IPR026816">
    <property type="entry name" value="Flavodoxin_dom"/>
</dbReference>
<dbReference type="InterPro" id="IPR029039">
    <property type="entry name" value="Flavoprotein-like_sf"/>
</dbReference>
<comment type="caution">
    <text evidence="2">The sequence shown here is derived from an EMBL/GenBank/DDBJ whole genome shotgun (WGS) entry which is preliminary data.</text>
</comment>
<name>A0A9D1FKX5_9FIRM</name>
<dbReference type="PANTHER" id="PTHR38030:SF2">
    <property type="entry name" value="PROTOPORPHYRINOGEN IX DEHYDROGENASE [QUINONE]"/>
    <property type="match status" value="1"/>
</dbReference>
<dbReference type="GO" id="GO:0010181">
    <property type="term" value="F:FMN binding"/>
    <property type="evidence" value="ECO:0007669"/>
    <property type="project" value="TreeGrafter"/>
</dbReference>
<feature type="domain" description="Flavodoxin" evidence="1">
    <location>
        <begin position="4"/>
        <end position="145"/>
    </location>
</feature>
<organism evidence="2 3">
    <name type="scientific">Candidatus Merdivicinus excrementipullorum</name>
    <dbReference type="NCBI Taxonomy" id="2840867"/>
    <lineage>
        <taxon>Bacteria</taxon>
        <taxon>Bacillati</taxon>
        <taxon>Bacillota</taxon>
        <taxon>Clostridia</taxon>
        <taxon>Eubacteriales</taxon>
        <taxon>Oscillospiraceae</taxon>
        <taxon>Oscillospiraceae incertae sedis</taxon>
        <taxon>Candidatus Merdivicinus</taxon>
    </lineage>
</organism>
<dbReference type="AlphaFoldDB" id="A0A9D1FKX5"/>
<protein>
    <submittedName>
        <fullName evidence="2">Flavodoxin</fullName>
    </submittedName>
</protein>